<dbReference type="GO" id="GO:0016787">
    <property type="term" value="F:hydrolase activity"/>
    <property type="evidence" value="ECO:0007669"/>
    <property type="project" value="UniProtKB-KW"/>
</dbReference>
<sequence length="230" mass="26485">MTQLLVNHIPSTLMHITTAMVLTHLLFYKKEMSYKRRLLMVVSGAVIVLLIDVPKLMDIIFTHSLFFLPITSFIIALLVKKIFPFSLIRRWIGLGVVLLLAGIGVDYLGNGAHLFYPLHKQNVAYSVIKRDLWLLGGMMLLTLFSLSQKLYGWKWVWSGLLILVLLLGGKVYTKHQLEKTLDERYEEENIIRITTEPIPYVGYKWRFTLYSQDQITYGKAVGGDISELHE</sequence>
<feature type="transmembrane region" description="Helical" evidence="1">
    <location>
        <begin position="59"/>
        <end position="79"/>
    </location>
</feature>
<keyword evidence="1" id="KW-1133">Transmembrane helix</keyword>
<feature type="transmembrane region" description="Helical" evidence="1">
    <location>
        <begin position="91"/>
        <end position="112"/>
    </location>
</feature>
<name>A0ABY8V4L1_9BACI</name>
<keyword evidence="2" id="KW-0378">Hydrolase</keyword>
<dbReference type="RefSeq" id="WP_231415801.1">
    <property type="nucleotide sequence ID" value="NZ_CP126446.1"/>
</dbReference>
<accession>A0ABY8V4L1</accession>
<reference evidence="2 3" key="1">
    <citation type="submission" date="2023-05" db="EMBL/GenBank/DDBJ databases">
        <title>Comparative genomics reveals the evidence of polycyclic aromatic hydrocarbons degradation in moderately halophilic genus Pontibacillus.</title>
        <authorList>
            <person name="Yang H."/>
            <person name="Qian Z."/>
        </authorList>
    </citation>
    <scope>NUCLEOTIDE SEQUENCE [LARGE SCALE GENOMIC DNA]</scope>
    <source>
        <strain evidence="3">HN14</strain>
    </source>
</reference>
<protein>
    <submittedName>
        <fullName evidence="2">Metal-dependent hydrolase</fullName>
    </submittedName>
</protein>
<dbReference type="Proteomes" id="UP001236652">
    <property type="component" value="Chromosome"/>
</dbReference>
<proteinExistence type="predicted"/>
<gene>
    <name evidence="2" type="ORF">QNI29_07720</name>
</gene>
<evidence type="ECO:0000313" key="3">
    <source>
        <dbReference type="Proteomes" id="UP001236652"/>
    </source>
</evidence>
<evidence type="ECO:0000313" key="2">
    <source>
        <dbReference type="EMBL" id="WIF99535.1"/>
    </source>
</evidence>
<organism evidence="2 3">
    <name type="scientific">Pontibacillus chungwhensis</name>
    <dbReference type="NCBI Taxonomy" id="265426"/>
    <lineage>
        <taxon>Bacteria</taxon>
        <taxon>Bacillati</taxon>
        <taxon>Bacillota</taxon>
        <taxon>Bacilli</taxon>
        <taxon>Bacillales</taxon>
        <taxon>Bacillaceae</taxon>
        <taxon>Pontibacillus</taxon>
    </lineage>
</organism>
<dbReference type="EMBL" id="CP126446">
    <property type="protein sequence ID" value="WIF99535.1"/>
    <property type="molecule type" value="Genomic_DNA"/>
</dbReference>
<keyword evidence="3" id="KW-1185">Reference proteome</keyword>
<feature type="transmembrane region" description="Helical" evidence="1">
    <location>
        <begin position="155"/>
        <end position="172"/>
    </location>
</feature>
<evidence type="ECO:0000256" key="1">
    <source>
        <dbReference type="SAM" id="Phobius"/>
    </source>
</evidence>
<feature type="transmembrane region" description="Helical" evidence="1">
    <location>
        <begin position="37"/>
        <end position="53"/>
    </location>
</feature>
<keyword evidence="1" id="KW-0472">Membrane</keyword>
<keyword evidence="1" id="KW-0812">Transmembrane</keyword>
<feature type="transmembrane region" description="Helical" evidence="1">
    <location>
        <begin position="12"/>
        <end position="28"/>
    </location>
</feature>